<name>A0A9W8PEE4_9HYPO</name>
<dbReference type="AlphaFoldDB" id="A0A9W8PEE4"/>
<proteinExistence type="predicted"/>
<sequence length="148" mass="16833">MYPLDYARKLGLEEVQQVIQNQRDEELRSVSSQELDVLDVSQIITAVTSLIRAQRQGMYVFRSSDRLLHHRSQPGVLEELVFWDDPEPKPNEKMADPVINDSLPGNVSQIPYRPSQGVSLEEPVDTEQDEAQLVIKDFILGGLELSCR</sequence>
<feature type="region of interest" description="Disordered" evidence="1">
    <location>
        <begin position="101"/>
        <end position="125"/>
    </location>
</feature>
<protein>
    <submittedName>
        <fullName evidence="2">Uncharacterized protein</fullName>
    </submittedName>
</protein>
<dbReference type="Proteomes" id="UP001152130">
    <property type="component" value="Unassembled WGS sequence"/>
</dbReference>
<evidence type="ECO:0000256" key="1">
    <source>
        <dbReference type="SAM" id="MobiDB-lite"/>
    </source>
</evidence>
<evidence type="ECO:0000313" key="3">
    <source>
        <dbReference type="Proteomes" id="UP001152130"/>
    </source>
</evidence>
<comment type="caution">
    <text evidence="2">The sequence shown here is derived from an EMBL/GenBank/DDBJ whole genome shotgun (WGS) entry which is preliminary data.</text>
</comment>
<dbReference type="EMBL" id="JAPDHF010000030">
    <property type="protein sequence ID" value="KAJ4002731.1"/>
    <property type="molecule type" value="Genomic_DNA"/>
</dbReference>
<gene>
    <name evidence="2" type="ORF">NW766_012661</name>
</gene>
<reference evidence="2" key="1">
    <citation type="submission" date="2022-10" db="EMBL/GenBank/DDBJ databases">
        <title>Fusarium specimens isolated from Avocado Roots.</title>
        <authorList>
            <person name="Stajich J."/>
            <person name="Roper C."/>
            <person name="Heimlech-Rivalta G."/>
        </authorList>
    </citation>
    <scope>NUCLEOTIDE SEQUENCE</scope>
    <source>
        <strain evidence="2">CF00143</strain>
    </source>
</reference>
<accession>A0A9W8PEE4</accession>
<evidence type="ECO:0000313" key="2">
    <source>
        <dbReference type="EMBL" id="KAJ4002731.1"/>
    </source>
</evidence>
<keyword evidence="3" id="KW-1185">Reference proteome</keyword>
<organism evidence="2 3">
    <name type="scientific">Fusarium irregulare</name>
    <dbReference type="NCBI Taxonomy" id="2494466"/>
    <lineage>
        <taxon>Eukaryota</taxon>
        <taxon>Fungi</taxon>
        <taxon>Dikarya</taxon>
        <taxon>Ascomycota</taxon>
        <taxon>Pezizomycotina</taxon>
        <taxon>Sordariomycetes</taxon>
        <taxon>Hypocreomycetidae</taxon>
        <taxon>Hypocreales</taxon>
        <taxon>Nectriaceae</taxon>
        <taxon>Fusarium</taxon>
        <taxon>Fusarium incarnatum-equiseti species complex</taxon>
    </lineage>
</organism>